<dbReference type="EMBL" id="MU806463">
    <property type="protein sequence ID" value="KAJ3834967.1"/>
    <property type="molecule type" value="Genomic_DNA"/>
</dbReference>
<name>A0AA38P284_9AGAR</name>
<sequence>MHPLSLSLRSLSICILALHLGFLVMAIPLSAVDHPETESMAHLEGRAGNNGDQEGIPGETNLANSELKYSFSAALRLVTVKENRYSNFWTRPVQIWFGSKGDLKAEVNIHAPQDSKWVLKSEEYDFRRKGRVSVTLLGIFRHNNRSPIPILQHYNELQLRAGSYMAVYDKLFQAIHSGNLPKGVAFEGVTYKSVTTEGDPKDPWSLFRLARTDSAMFEEKYHAKAEEWLTVHERLLAEEPEQPAQGSGATNPTAGTRGMLSLEEIAGLEPGSSLQNQPPQGPAATNPTGGTRGMLSLEEIAGLEPSSSLQNQPPQGPAATNPTGGTRGMPSLMEIAGLKEPGSSRQDS</sequence>
<feature type="region of interest" description="Disordered" evidence="1">
    <location>
        <begin position="269"/>
        <end position="348"/>
    </location>
</feature>
<evidence type="ECO:0000313" key="3">
    <source>
        <dbReference type="EMBL" id="KAJ3834967.1"/>
    </source>
</evidence>
<feature type="region of interest" description="Disordered" evidence="1">
    <location>
        <begin position="38"/>
        <end position="59"/>
    </location>
</feature>
<feature type="signal peptide" evidence="2">
    <location>
        <begin position="1"/>
        <end position="26"/>
    </location>
</feature>
<gene>
    <name evidence="3" type="ORF">F5878DRAFT_712360</name>
</gene>
<protein>
    <submittedName>
        <fullName evidence="3">Uncharacterized protein</fullName>
    </submittedName>
</protein>
<evidence type="ECO:0000256" key="1">
    <source>
        <dbReference type="SAM" id="MobiDB-lite"/>
    </source>
</evidence>
<keyword evidence="2" id="KW-0732">Signal</keyword>
<keyword evidence="4" id="KW-1185">Reference proteome</keyword>
<evidence type="ECO:0000313" key="4">
    <source>
        <dbReference type="Proteomes" id="UP001163846"/>
    </source>
</evidence>
<organism evidence="3 4">
    <name type="scientific">Lentinula raphanica</name>
    <dbReference type="NCBI Taxonomy" id="153919"/>
    <lineage>
        <taxon>Eukaryota</taxon>
        <taxon>Fungi</taxon>
        <taxon>Dikarya</taxon>
        <taxon>Basidiomycota</taxon>
        <taxon>Agaricomycotina</taxon>
        <taxon>Agaricomycetes</taxon>
        <taxon>Agaricomycetidae</taxon>
        <taxon>Agaricales</taxon>
        <taxon>Marasmiineae</taxon>
        <taxon>Omphalotaceae</taxon>
        <taxon>Lentinula</taxon>
    </lineage>
</organism>
<dbReference type="Proteomes" id="UP001163846">
    <property type="component" value="Unassembled WGS sequence"/>
</dbReference>
<comment type="caution">
    <text evidence="3">The sequence shown here is derived from an EMBL/GenBank/DDBJ whole genome shotgun (WGS) entry which is preliminary data.</text>
</comment>
<feature type="chain" id="PRO_5041267000" evidence="2">
    <location>
        <begin position="27"/>
        <end position="348"/>
    </location>
</feature>
<dbReference type="AlphaFoldDB" id="A0AA38P284"/>
<accession>A0AA38P284</accession>
<proteinExistence type="predicted"/>
<evidence type="ECO:0000256" key="2">
    <source>
        <dbReference type="SAM" id="SignalP"/>
    </source>
</evidence>
<feature type="compositionally biased region" description="Polar residues" evidence="1">
    <location>
        <begin position="305"/>
        <end position="324"/>
    </location>
</feature>
<reference evidence="3" key="1">
    <citation type="submission" date="2022-08" db="EMBL/GenBank/DDBJ databases">
        <authorList>
            <consortium name="DOE Joint Genome Institute"/>
            <person name="Min B."/>
            <person name="Riley R."/>
            <person name="Sierra-Patev S."/>
            <person name="Naranjo-Ortiz M."/>
            <person name="Looney B."/>
            <person name="Konkel Z."/>
            <person name="Slot J.C."/>
            <person name="Sakamoto Y."/>
            <person name="Steenwyk J.L."/>
            <person name="Rokas A."/>
            <person name="Carro J."/>
            <person name="Camarero S."/>
            <person name="Ferreira P."/>
            <person name="Molpeceres G."/>
            <person name="Ruiz-Duenas F.J."/>
            <person name="Serrano A."/>
            <person name="Henrissat B."/>
            <person name="Drula E."/>
            <person name="Hughes K.W."/>
            <person name="Mata J.L."/>
            <person name="Ishikawa N.K."/>
            <person name="Vargas-Isla R."/>
            <person name="Ushijima S."/>
            <person name="Smith C.A."/>
            <person name="Ahrendt S."/>
            <person name="Andreopoulos W."/>
            <person name="He G."/>
            <person name="Labutti K."/>
            <person name="Lipzen A."/>
            <person name="Ng V."/>
            <person name="Sandor L."/>
            <person name="Barry K."/>
            <person name="Martinez A.T."/>
            <person name="Xiao Y."/>
            <person name="Gibbons J.G."/>
            <person name="Terashima K."/>
            <person name="Hibbett D.S."/>
            <person name="Grigoriev I.V."/>
        </authorList>
    </citation>
    <scope>NUCLEOTIDE SEQUENCE</scope>
    <source>
        <strain evidence="3">TFB9207</strain>
    </source>
</reference>
<feature type="compositionally biased region" description="Polar residues" evidence="1">
    <location>
        <begin position="272"/>
        <end position="289"/>
    </location>
</feature>